<evidence type="ECO:0000256" key="1">
    <source>
        <dbReference type="SAM" id="MobiDB-lite"/>
    </source>
</evidence>
<dbReference type="Proteomes" id="UP001549921">
    <property type="component" value="Unassembled WGS sequence"/>
</dbReference>
<feature type="chain" id="PRO_5044784864" description="Envelope fusion protein" evidence="3">
    <location>
        <begin position="18"/>
        <end position="577"/>
    </location>
</feature>
<feature type="transmembrane region" description="Helical" evidence="2">
    <location>
        <begin position="507"/>
        <end position="525"/>
    </location>
</feature>
<evidence type="ECO:0008006" key="6">
    <source>
        <dbReference type="Google" id="ProtNLM"/>
    </source>
</evidence>
<proteinExistence type="predicted"/>
<evidence type="ECO:0000256" key="2">
    <source>
        <dbReference type="SAM" id="Phobius"/>
    </source>
</evidence>
<name>A0ABD0SVQ2_LOXSC</name>
<evidence type="ECO:0000313" key="5">
    <source>
        <dbReference type="Proteomes" id="UP001549921"/>
    </source>
</evidence>
<evidence type="ECO:0000256" key="3">
    <source>
        <dbReference type="SAM" id="SignalP"/>
    </source>
</evidence>
<sequence length="577" mass="66248">MLNCCRILLLLILTTTAQEIRLESLDDGPGLLPFKLGPTRLITHYHTFLQRIQLNDIEDKILQLQTQVQTYETRLPNDTYSLYELQINYLNTKLNSALEQLHSLEPSRTKRGLIDGLGSVIKSISGNLDHSDAIKYNNAIQTLYNNENKISFELNNHISYSKEWMTKHFGVISKLVENQHIINSTLAFLMDKNSQHAESLTKFAKFAQLLAIISENVNDLLDELITLENTLAFIRASSTHHTMLKVDILSNTLVKLRKIYGRDSILDLELREFYDLIKPAYYFIDREIVLVFKFPIVTKVSYDLYQLSIAPNKYHQALIPSYPFIATNENAFVYIEAECPKLSYGYLCEEDVNHQIRTVPDCIQHLISRQSLEKTCKLTNVTLHKEAMEKLDDQHYVISLPHLTKIHLTCGREDYTQLQGSYLVTLPVNCHLRTPEFTIINDNDEIKGNPLKIMKIPNIEMQTIDSSHINLHSIDLQSLHSIQDKIALQTPVQINAPTTETLYHTTIPFYGVLLSATVLILVVMLRRYEILTCRRANDADTTKPENHEYESPDKSETEREGNPGRHVPATFSLKVLK</sequence>
<gene>
    <name evidence="4" type="ORF">ABMA28_003254</name>
</gene>
<protein>
    <recommendedName>
        <fullName evidence="6">Envelope fusion protein</fullName>
    </recommendedName>
</protein>
<organism evidence="4 5">
    <name type="scientific">Loxostege sticticalis</name>
    <name type="common">Beet webworm moth</name>
    <dbReference type="NCBI Taxonomy" id="481309"/>
    <lineage>
        <taxon>Eukaryota</taxon>
        <taxon>Metazoa</taxon>
        <taxon>Ecdysozoa</taxon>
        <taxon>Arthropoda</taxon>
        <taxon>Hexapoda</taxon>
        <taxon>Insecta</taxon>
        <taxon>Pterygota</taxon>
        <taxon>Neoptera</taxon>
        <taxon>Endopterygota</taxon>
        <taxon>Lepidoptera</taxon>
        <taxon>Glossata</taxon>
        <taxon>Ditrysia</taxon>
        <taxon>Pyraloidea</taxon>
        <taxon>Crambidae</taxon>
        <taxon>Pyraustinae</taxon>
        <taxon>Loxostege</taxon>
    </lineage>
</organism>
<dbReference type="EMBL" id="JBEDNZ010000014">
    <property type="protein sequence ID" value="KAL0829769.1"/>
    <property type="molecule type" value="Genomic_DNA"/>
</dbReference>
<feature type="compositionally biased region" description="Basic and acidic residues" evidence="1">
    <location>
        <begin position="540"/>
        <end position="563"/>
    </location>
</feature>
<reference evidence="4 5" key="1">
    <citation type="submission" date="2024-06" db="EMBL/GenBank/DDBJ databases">
        <title>A chromosome-level genome assembly of beet webworm, Loxostege sticticalis.</title>
        <authorList>
            <person name="Zhang Y."/>
        </authorList>
    </citation>
    <scope>NUCLEOTIDE SEQUENCE [LARGE SCALE GENOMIC DNA]</scope>
    <source>
        <strain evidence="4">AQ028</strain>
        <tissue evidence="4">Male pupae</tissue>
    </source>
</reference>
<feature type="region of interest" description="Disordered" evidence="1">
    <location>
        <begin position="540"/>
        <end position="577"/>
    </location>
</feature>
<evidence type="ECO:0000313" key="4">
    <source>
        <dbReference type="EMBL" id="KAL0829769.1"/>
    </source>
</evidence>
<dbReference type="AlphaFoldDB" id="A0ABD0SVQ2"/>
<feature type="signal peptide" evidence="3">
    <location>
        <begin position="1"/>
        <end position="17"/>
    </location>
</feature>
<keyword evidence="2" id="KW-0812">Transmembrane</keyword>
<keyword evidence="2" id="KW-1133">Transmembrane helix</keyword>
<comment type="caution">
    <text evidence="4">The sequence shown here is derived from an EMBL/GenBank/DDBJ whole genome shotgun (WGS) entry which is preliminary data.</text>
</comment>
<keyword evidence="3" id="KW-0732">Signal</keyword>
<keyword evidence="2" id="KW-0472">Membrane</keyword>
<accession>A0ABD0SVQ2</accession>